<dbReference type="Pfam" id="PF00072">
    <property type="entry name" value="Response_reg"/>
    <property type="match status" value="1"/>
</dbReference>
<dbReference type="eggNOG" id="COG2205">
    <property type="taxonomic scope" value="Bacteria"/>
</dbReference>
<evidence type="ECO:0000256" key="3">
    <source>
        <dbReference type="ARBA" id="ARBA00022553"/>
    </source>
</evidence>
<sequence>MPTPSLKEFAQATPVCSQTSGLADLLEIFSSSGCHAIVVVSPEHCPLGVVNLPKVMPHLLGARQSGDFPLTMTTRDGDRPICELEPPIIEPLAILPAQLSLSQFWPYLQESEESLTPNWGGWVQGSQSLSKSLSRPAPQEWAGCSPEGRDRDIHPRTQRGFHNSYGDSPPERTTRYANIPLNSHRFTPEPVPCCDQCQSSPQHWALVDEQGKFSGLLNSWRLLKSLAPNTTQPETTNRDKQPQPTNLKPLVQLLEHLPLPLSIQTTTGQVLAQNLIWRQQIGTSPNLDWVRRTTAAMLDFSSNEPCSTRESVSRPDGVTTLANAANQASCESLLPAPRGVKERGKRAEQAGIQSFCAMDTPRLTTTVSTQQVILSAPVMSQTQESSMVGQASSQTPEALKNSQERVFSFVKIPLSSAVFEGEKAQAWEDLSNPNSSSYPSSISDLCVVLAQDTTEQQQVTKELAAKNADLIHLNRLKDEFLACISHELKTPLTAVLGLSTLLKDQALGELNERQARYARLIYQSGRQLMTLVNDILDLTRMETGQLELSCEPVQIQSVCDRAYSQAGQLHQEKEQQEDPTTETQFTLEIEPGLDTLVADELRLRQMLVHLLSNALKFTDVGGKMGLRVNRWEGWIAFTVWDTGIGIPPEKQHLIFQKFQQLEQPLTRRFEGTGLGLVLTQRLARLHGGDVSFISKPGEGSQFTLLLPPCPPQSRGVDGEIYTCPSPHAQCPIRNRLVLIVETVPRYLDSLTEQLKSLGYRVVIARSGTEAIEKARGLQPCAILLNPLLPQLSGWDVLTLLKSDAQTRHIPVLVTATQAEKQQAYQNKADGFLSLPVQKPALLQSLTGLEQQERPTTSSKGLTILHLSPVEMYPQTPVDLPASSDSSNLSSGITELLSLQHSDLNYRVLEADDLEQAELLARVWQPDVVLLNAAKIADSLSYLEQFSLYPGLLSIPLVTLDHQTTEAANQVTGLSVYPCLAPDNASKITALLQVLQVAAGISYMPSILVMDIGEQGVTQVDDHSLSQIAPWQDSSINPLAFSASGCAGSHGEIVLEPLGSVRRDLSQSGAKGLQHEVPQRTSADSYALSSGGQEALPCQTFQQCFQGTGGSVSHVEREMGGMHNRVTPQELHRLPVRQSRRVRSAGGKGRYSQTATPLKPQSSWLQALMQYLQTAGFRSVLSGSWTEIYHQLQEQSVDLLLIRIKDISDASGLVSGLLALTQLQKQKLPPILVLDHRLNSDSQAVGARLSPRNQGMIGRVDSTSTLDSVLTAVATQILRGNALSMTQLLEQINQALGM</sequence>
<dbReference type="Proteomes" id="UP000010471">
    <property type="component" value="Chromosome"/>
</dbReference>
<feature type="domain" description="Histidine kinase" evidence="9">
    <location>
        <begin position="483"/>
        <end position="710"/>
    </location>
</feature>
<evidence type="ECO:0000256" key="8">
    <source>
        <dbReference type="SAM" id="MobiDB-lite"/>
    </source>
</evidence>
<evidence type="ECO:0000256" key="2">
    <source>
        <dbReference type="ARBA" id="ARBA00012438"/>
    </source>
</evidence>
<dbReference type="SUPFAM" id="SSF55874">
    <property type="entry name" value="ATPase domain of HSP90 chaperone/DNA topoisomerase II/histidine kinase"/>
    <property type="match status" value="1"/>
</dbReference>
<dbReference type="PROSITE" id="PS50109">
    <property type="entry name" value="HIS_KIN"/>
    <property type="match status" value="1"/>
</dbReference>
<dbReference type="Pfam" id="PF02518">
    <property type="entry name" value="HATPase_c"/>
    <property type="match status" value="1"/>
</dbReference>
<comment type="catalytic activity">
    <reaction evidence="1">
        <text>ATP + protein L-histidine = ADP + protein N-phospho-L-histidine.</text>
        <dbReference type="EC" id="2.7.13.3"/>
    </reaction>
</comment>
<dbReference type="SUPFAM" id="SSF52172">
    <property type="entry name" value="CheY-like"/>
    <property type="match status" value="1"/>
</dbReference>
<dbReference type="SUPFAM" id="SSF47384">
    <property type="entry name" value="Homodimeric domain of signal transducing histidine kinase"/>
    <property type="match status" value="1"/>
</dbReference>
<organism evidence="11 12">
    <name type="scientific">Allocoleopsis franciscana PCC 7113</name>
    <dbReference type="NCBI Taxonomy" id="1173027"/>
    <lineage>
        <taxon>Bacteria</taxon>
        <taxon>Bacillati</taxon>
        <taxon>Cyanobacteriota</taxon>
        <taxon>Cyanophyceae</taxon>
        <taxon>Coleofasciculales</taxon>
        <taxon>Coleofasciculaceae</taxon>
        <taxon>Allocoleopsis</taxon>
        <taxon>Allocoleopsis franciscana</taxon>
    </lineage>
</organism>
<dbReference type="STRING" id="1173027.Mic7113_0271"/>
<dbReference type="PROSITE" id="PS50110">
    <property type="entry name" value="RESPONSE_REGULATORY"/>
    <property type="match status" value="1"/>
</dbReference>
<dbReference type="Pfam" id="PF00512">
    <property type="entry name" value="HisKA"/>
    <property type="match status" value="1"/>
</dbReference>
<dbReference type="InterPro" id="IPR005467">
    <property type="entry name" value="His_kinase_dom"/>
</dbReference>
<dbReference type="InterPro" id="IPR004358">
    <property type="entry name" value="Sig_transdc_His_kin-like_C"/>
</dbReference>
<keyword evidence="5 11" id="KW-0418">Kinase</keyword>
<dbReference type="SMART" id="SM00388">
    <property type="entry name" value="HisKA"/>
    <property type="match status" value="1"/>
</dbReference>
<keyword evidence="3" id="KW-0597">Phosphoprotein</keyword>
<dbReference type="InterPro" id="IPR003661">
    <property type="entry name" value="HisK_dim/P_dom"/>
</dbReference>
<keyword evidence="4" id="KW-0808">Transferase</keyword>
<proteinExistence type="predicted"/>
<comment type="caution">
    <text evidence="7">Lacks conserved residue(s) required for the propagation of feature annotation.</text>
</comment>
<dbReference type="PRINTS" id="PR00344">
    <property type="entry name" value="BCTRLSENSOR"/>
</dbReference>
<dbReference type="InterPro" id="IPR003594">
    <property type="entry name" value="HATPase_dom"/>
</dbReference>
<evidence type="ECO:0000256" key="7">
    <source>
        <dbReference type="PROSITE-ProRule" id="PRU00169"/>
    </source>
</evidence>
<evidence type="ECO:0000256" key="5">
    <source>
        <dbReference type="ARBA" id="ARBA00022777"/>
    </source>
</evidence>
<dbReference type="eggNOG" id="COG0745">
    <property type="taxonomic scope" value="Bacteria"/>
</dbReference>
<dbReference type="GO" id="GO:0009927">
    <property type="term" value="F:histidine phosphotransfer kinase activity"/>
    <property type="evidence" value="ECO:0007669"/>
    <property type="project" value="TreeGrafter"/>
</dbReference>
<evidence type="ECO:0000256" key="4">
    <source>
        <dbReference type="ARBA" id="ARBA00022679"/>
    </source>
</evidence>
<evidence type="ECO:0000256" key="6">
    <source>
        <dbReference type="ARBA" id="ARBA00023012"/>
    </source>
</evidence>
<keyword evidence="6" id="KW-0902">Two-component regulatory system</keyword>
<evidence type="ECO:0000259" key="9">
    <source>
        <dbReference type="PROSITE" id="PS50109"/>
    </source>
</evidence>
<dbReference type="RefSeq" id="WP_015180365.1">
    <property type="nucleotide sequence ID" value="NC_019738.1"/>
</dbReference>
<dbReference type="EMBL" id="CP003630">
    <property type="protein sequence ID" value="AFZ16201.1"/>
    <property type="molecule type" value="Genomic_DNA"/>
</dbReference>
<protein>
    <recommendedName>
        <fullName evidence="2">histidine kinase</fullName>
        <ecNumber evidence="2">2.7.13.3</ecNumber>
    </recommendedName>
</protein>
<dbReference type="SMART" id="SM00387">
    <property type="entry name" value="HATPase_c"/>
    <property type="match status" value="1"/>
</dbReference>
<keyword evidence="12" id="KW-1185">Reference proteome</keyword>
<gene>
    <name evidence="11" type="ORF">Mic7113_0271</name>
</gene>
<dbReference type="InterPro" id="IPR011006">
    <property type="entry name" value="CheY-like_superfamily"/>
</dbReference>
<dbReference type="InterPro" id="IPR036890">
    <property type="entry name" value="HATPase_C_sf"/>
</dbReference>
<dbReference type="InterPro" id="IPR001789">
    <property type="entry name" value="Sig_transdc_resp-reg_receiver"/>
</dbReference>
<dbReference type="GO" id="GO:0000155">
    <property type="term" value="F:phosphorelay sensor kinase activity"/>
    <property type="evidence" value="ECO:0007669"/>
    <property type="project" value="InterPro"/>
</dbReference>
<dbReference type="GO" id="GO:0005886">
    <property type="term" value="C:plasma membrane"/>
    <property type="evidence" value="ECO:0007669"/>
    <property type="project" value="TreeGrafter"/>
</dbReference>
<name>K9W8R9_9CYAN</name>
<accession>K9W8R9</accession>
<reference evidence="11 12" key="1">
    <citation type="submission" date="2012-06" db="EMBL/GenBank/DDBJ databases">
        <title>Finished chromosome of genome of Microcoleus sp. PCC 7113.</title>
        <authorList>
            <consortium name="US DOE Joint Genome Institute"/>
            <person name="Gugger M."/>
            <person name="Coursin T."/>
            <person name="Rippka R."/>
            <person name="Tandeau De Marsac N."/>
            <person name="Huntemann M."/>
            <person name="Wei C.-L."/>
            <person name="Han J."/>
            <person name="Detter J.C."/>
            <person name="Han C."/>
            <person name="Tapia R."/>
            <person name="Chen A."/>
            <person name="Kyrpides N."/>
            <person name="Mavromatis K."/>
            <person name="Markowitz V."/>
            <person name="Szeto E."/>
            <person name="Ivanova N."/>
            <person name="Pagani I."/>
            <person name="Pati A."/>
            <person name="Goodwin L."/>
            <person name="Nordberg H.P."/>
            <person name="Cantor M.N."/>
            <person name="Hua S.X."/>
            <person name="Woyke T."/>
            <person name="Kerfeld C.A."/>
        </authorList>
    </citation>
    <scope>NUCLEOTIDE SEQUENCE [LARGE SCALE GENOMIC DNA]</scope>
    <source>
        <strain evidence="11 12">PCC 7113</strain>
    </source>
</reference>
<evidence type="ECO:0000256" key="1">
    <source>
        <dbReference type="ARBA" id="ARBA00000085"/>
    </source>
</evidence>
<dbReference type="KEGG" id="mic:Mic7113_0271"/>
<dbReference type="Gene3D" id="3.40.50.2300">
    <property type="match status" value="1"/>
</dbReference>
<dbReference type="EC" id="2.7.13.3" evidence="2"/>
<dbReference type="HOGENOM" id="CLU_009061_0_0_3"/>
<feature type="region of interest" description="Disordered" evidence="8">
    <location>
        <begin position="133"/>
        <end position="172"/>
    </location>
</feature>
<evidence type="ECO:0000259" key="10">
    <source>
        <dbReference type="PROSITE" id="PS50110"/>
    </source>
</evidence>
<dbReference type="PATRIC" id="fig|1173027.3.peg.297"/>
<dbReference type="PANTHER" id="PTHR43047">
    <property type="entry name" value="TWO-COMPONENT HISTIDINE PROTEIN KINASE"/>
    <property type="match status" value="1"/>
</dbReference>
<feature type="domain" description="Response regulatory" evidence="10">
    <location>
        <begin position="736"/>
        <end position="849"/>
    </location>
</feature>
<dbReference type="CDD" id="cd16922">
    <property type="entry name" value="HATPase_EvgS-ArcB-TorS-like"/>
    <property type="match status" value="1"/>
</dbReference>
<evidence type="ECO:0000313" key="12">
    <source>
        <dbReference type="Proteomes" id="UP000010471"/>
    </source>
</evidence>
<dbReference type="Gene3D" id="3.30.565.10">
    <property type="entry name" value="Histidine kinase-like ATPase, C-terminal domain"/>
    <property type="match status" value="1"/>
</dbReference>
<dbReference type="CDD" id="cd00082">
    <property type="entry name" value="HisKA"/>
    <property type="match status" value="1"/>
</dbReference>
<dbReference type="SMART" id="SM00448">
    <property type="entry name" value="REC"/>
    <property type="match status" value="1"/>
</dbReference>
<dbReference type="Gene3D" id="1.10.287.130">
    <property type="match status" value="1"/>
</dbReference>
<evidence type="ECO:0000313" key="11">
    <source>
        <dbReference type="EMBL" id="AFZ16201.1"/>
    </source>
</evidence>
<dbReference type="PANTHER" id="PTHR43047:SF63">
    <property type="entry name" value="HISTIDINE KINASE"/>
    <property type="match status" value="1"/>
</dbReference>
<dbReference type="InterPro" id="IPR036097">
    <property type="entry name" value="HisK_dim/P_sf"/>
</dbReference>